<dbReference type="InterPro" id="IPR045864">
    <property type="entry name" value="aa-tRNA-synth_II/BPL/LPL"/>
</dbReference>
<dbReference type="GO" id="GO:0005737">
    <property type="term" value="C:cytoplasm"/>
    <property type="evidence" value="ECO:0007669"/>
    <property type="project" value="UniProtKB-SubCell"/>
</dbReference>
<feature type="binding site" evidence="5">
    <location>
        <begin position="149"/>
        <end position="151"/>
    </location>
    <ligand>
        <name>substrate</name>
    </ligand>
</feature>
<dbReference type="PROSITE" id="PS51733">
    <property type="entry name" value="BPL_LPL_CATALYTIC"/>
    <property type="match status" value="1"/>
</dbReference>
<dbReference type="RefSeq" id="WP_097000600.1">
    <property type="nucleotide sequence ID" value="NZ_OBEI01000006.1"/>
</dbReference>
<comment type="miscellaneous">
    <text evidence="5">In the reaction, the free carboxyl group of octanoic acid is attached via an amide linkage to the epsilon-amino group of a specific lysine residue of lipoyl domains of lipoate-dependent enzymes.</text>
</comment>
<dbReference type="PIRSF" id="PIRSF016262">
    <property type="entry name" value="LPLase"/>
    <property type="match status" value="1"/>
</dbReference>
<evidence type="ECO:0000256" key="2">
    <source>
        <dbReference type="ARBA" id="ARBA00022679"/>
    </source>
</evidence>
<keyword evidence="5" id="KW-0963">Cytoplasm</keyword>
<evidence type="ECO:0000256" key="5">
    <source>
        <dbReference type="HAMAP-Rule" id="MF_00013"/>
    </source>
</evidence>
<dbReference type="PANTHER" id="PTHR10993">
    <property type="entry name" value="OCTANOYLTRANSFERASE"/>
    <property type="match status" value="1"/>
</dbReference>
<evidence type="ECO:0000313" key="11">
    <source>
        <dbReference type="Proteomes" id="UP000219036"/>
    </source>
</evidence>
<keyword evidence="2 5" id="KW-0808">Transferase</keyword>
<evidence type="ECO:0000256" key="8">
    <source>
        <dbReference type="PIRSR" id="PIRSR016262-3"/>
    </source>
</evidence>
<dbReference type="Proteomes" id="UP000219036">
    <property type="component" value="Unassembled WGS sequence"/>
</dbReference>
<dbReference type="UniPathway" id="UPA00538">
    <property type="reaction ID" value="UER00592"/>
</dbReference>
<dbReference type="EC" id="2.3.1.181" evidence="5 6"/>
<name>A0A285NM72_9AQUI</name>
<dbReference type="NCBIfam" id="TIGR00214">
    <property type="entry name" value="lipB"/>
    <property type="match status" value="1"/>
</dbReference>
<dbReference type="GO" id="GO:0033819">
    <property type="term" value="F:lipoyl(octanoyl) transferase activity"/>
    <property type="evidence" value="ECO:0007669"/>
    <property type="project" value="UniProtKB-EC"/>
</dbReference>
<organism evidence="10 11">
    <name type="scientific">Persephonella hydrogeniphila</name>
    <dbReference type="NCBI Taxonomy" id="198703"/>
    <lineage>
        <taxon>Bacteria</taxon>
        <taxon>Pseudomonadati</taxon>
        <taxon>Aquificota</taxon>
        <taxon>Aquificia</taxon>
        <taxon>Aquificales</taxon>
        <taxon>Hydrogenothermaceae</taxon>
        <taxon>Persephonella</taxon>
    </lineage>
</organism>
<feature type="domain" description="BPL/LPL catalytic" evidence="9">
    <location>
        <begin position="29"/>
        <end position="201"/>
    </location>
</feature>
<feature type="binding site" evidence="5">
    <location>
        <begin position="69"/>
        <end position="76"/>
    </location>
    <ligand>
        <name>substrate</name>
    </ligand>
</feature>
<comment type="subcellular location">
    <subcellularLocation>
        <location evidence="5">Cytoplasm</location>
    </subcellularLocation>
</comment>
<gene>
    <name evidence="5" type="primary">lipB</name>
    <name evidence="10" type="ORF">SAMN06265182_1431</name>
</gene>
<accession>A0A285NM72</accession>
<evidence type="ECO:0000256" key="4">
    <source>
        <dbReference type="ARBA" id="ARBA00024732"/>
    </source>
</evidence>
<dbReference type="HAMAP" id="MF_00013">
    <property type="entry name" value="LipB"/>
    <property type="match status" value="1"/>
</dbReference>
<dbReference type="Pfam" id="PF21948">
    <property type="entry name" value="LplA-B_cat"/>
    <property type="match status" value="1"/>
</dbReference>
<evidence type="ECO:0000259" key="9">
    <source>
        <dbReference type="PROSITE" id="PS51733"/>
    </source>
</evidence>
<dbReference type="InterPro" id="IPR004143">
    <property type="entry name" value="BPL_LPL_catalytic"/>
</dbReference>
<evidence type="ECO:0000256" key="1">
    <source>
        <dbReference type="ARBA" id="ARBA00004821"/>
    </source>
</evidence>
<dbReference type="OrthoDB" id="9787061at2"/>
<keyword evidence="11" id="KW-1185">Reference proteome</keyword>
<reference evidence="11" key="1">
    <citation type="submission" date="2017-09" db="EMBL/GenBank/DDBJ databases">
        <authorList>
            <person name="Varghese N."/>
            <person name="Submissions S."/>
        </authorList>
    </citation>
    <scope>NUCLEOTIDE SEQUENCE [LARGE SCALE GENOMIC DNA]</scope>
    <source>
        <strain evidence="11">DSM 15103</strain>
    </source>
</reference>
<comment type="caution">
    <text evidence="5">Lacks conserved residue(s) required for the propagation of feature annotation.</text>
</comment>
<evidence type="ECO:0000256" key="3">
    <source>
        <dbReference type="ARBA" id="ARBA00023315"/>
    </source>
</evidence>
<feature type="active site" description="Acyl-thioester intermediate" evidence="5 7">
    <location>
        <position position="167"/>
    </location>
</feature>
<comment type="catalytic activity">
    <reaction evidence="5 6">
        <text>octanoyl-[ACP] + L-lysyl-[protein] = N(6)-octanoyl-L-lysyl-[protein] + holo-[ACP] + H(+)</text>
        <dbReference type="Rhea" id="RHEA:17665"/>
        <dbReference type="Rhea" id="RHEA-COMP:9636"/>
        <dbReference type="Rhea" id="RHEA-COMP:9685"/>
        <dbReference type="Rhea" id="RHEA-COMP:9752"/>
        <dbReference type="Rhea" id="RHEA-COMP:9928"/>
        <dbReference type="ChEBI" id="CHEBI:15378"/>
        <dbReference type="ChEBI" id="CHEBI:29969"/>
        <dbReference type="ChEBI" id="CHEBI:64479"/>
        <dbReference type="ChEBI" id="CHEBI:78463"/>
        <dbReference type="ChEBI" id="CHEBI:78809"/>
        <dbReference type="EC" id="2.3.1.181"/>
    </reaction>
</comment>
<evidence type="ECO:0000256" key="6">
    <source>
        <dbReference type="PIRNR" id="PIRNR016262"/>
    </source>
</evidence>
<dbReference type="CDD" id="cd16444">
    <property type="entry name" value="LipB"/>
    <property type="match status" value="1"/>
</dbReference>
<dbReference type="PANTHER" id="PTHR10993:SF7">
    <property type="entry name" value="LIPOYLTRANSFERASE 2, MITOCHONDRIAL-RELATED"/>
    <property type="match status" value="1"/>
</dbReference>
<keyword evidence="3 5" id="KW-0012">Acyltransferase</keyword>
<protein>
    <recommendedName>
        <fullName evidence="5 6">Octanoyltransferase</fullName>
        <ecNumber evidence="5 6">2.3.1.181</ecNumber>
    </recommendedName>
    <alternativeName>
        <fullName evidence="5">Lipoate-protein ligase B</fullName>
    </alternativeName>
    <alternativeName>
        <fullName evidence="5">Lipoyl/octanoyl transferase</fullName>
    </alternativeName>
    <alternativeName>
        <fullName evidence="5">Octanoyl-[acyl-carrier-protein]-protein N-octanoyltransferase</fullName>
    </alternativeName>
</protein>
<evidence type="ECO:0000313" key="10">
    <source>
        <dbReference type="EMBL" id="SNZ08956.1"/>
    </source>
</evidence>
<dbReference type="PROSITE" id="PS01313">
    <property type="entry name" value="LIPB"/>
    <property type="match status" value="1"/>
</dbReference>
<dbReference type="SUPFAM" id="SSF55681">
    <property type="entry name" value="Class II aaRS and biotin synthetases"/>
    <property type="match status" value="1"/>
</dbReference>
<comment type="function">
    <text evidence="4 5 6">Catalyzes the transfer of endogenously produced octanoic acid from octanoyl-acyl-carrier-protein onto the lipoyl domains of lipoate-dependent enzymes. Lipoyl-ACP can also act as a substrate although octanoyl-ACP is likely to be the physiological substrate.</text>
</comment>
<dbReference type="InterPro" id="IPR000544">
    <property type="entry name" value="Octanoyltransferase"/>
</dbReference>
<comment type="similarity">
    <text evidence="5 6">Belongs to the LipB family.</text>
</comment>
<dbReference type="GO" id="GO:0009249">
    <property type="term" value="P:protein lipoylation"/>
    <property type="evidence" value="ECO:0007669"/>
    <property type="project" value="InterPro"/>
</dbReference>
<feature type="site" description="Lowers pKa of active site Cys" evidence="5 8">
    <location>
        <position position="133"/>
    </location>
</feature>
<dbReference type="EMBL" id="OBEI01000006">
    <property type="protein sequence ID" value="SNZ08956.1"/>
    <property type="molecule type" value="Genomic_DNA"/>
</dbReference>
<dbReference type="AlphaFoldDB" id="A0A285NM72"/>
<evidence type="ECO:0000256" key="7">
    <source>
        <dbReference type="PIRSR" id="PIRSR016262-1"/>
    </source>
</evidence>
<sequence>MKIIDLGKTDYLKALKLQEELFKRKIENPELEDVIFITEHNPVYTLGKTTQKNHLLDIPENIPVYPVERGGSVTFHGEGQLVVYPVLNLKNRKVSIKNFVWALEEIMIRTLYDFNIKGYRRKKLRGVFTEKGKIGFVGIKISQYVSYHGFSLNVNVDKNYFNRIIPCGITDTPVCNISDFLQEVNIEDVKLSLINHIKEIL</sequence>
<dbReference type="NCBIfam" id="NF010925">
    <property type="entry name" value="PRK14345.1"/>
    <property type="match status" value="1"/>
</dbReference>
<dbReference type="Gene3D" id="3.30.930.10">
    <property type="entry name" value="Bira Bifunctional Protein, Domain 2"/>
    <property type="match status" value="1"/>
</dbReference>
<dbReference type="InterPro" id="IPR020605">
    <property type="entry name" value="Octanoyltransferase_CS"/>
</dbReference>
<comment type="pathway">
    <text evidence="1 5 6">Protein modification; protein lipoylation via endogenous pathway; protein N(6)-(lipoyl)lysine from octanoyl-[acyl-carrier-protein]: step 1/2.</text>
</comment>
<proteinExistence type="inferred from homology"/>